<reference evidence="3" key="1">
    <citation type="submission" date="2014-03" db="EMBL/GenBank/DDBJ databases">
        <authorList>
            <person name="Casaregola S."/>
        </authorList>
    </citation>
    <scope>NUCLEOTIDE SEQUENCE [LARGE SCALE GENOMIC DNA]</scope>
    <source>
        <strain evidence="3">CLIB 918</strain>
    </source>
</reference>
<sequence length="317" mass="33036">MTNTNSENVHSSTSNGSSSSTSNINSYHLHQHHFYTNPHNRSDLTLHKVSAIQTALDDNKSPTFAESFESKLLSVAAPATAASLSSNGNSKSSFSIGGPVSVGAASGSGSGVNSLTVNGASGSAMAATSISGNSHSWESLSNSSTSNLLHRSRSTTPSIVLTGPDSHTSQTHNLTLAAAAASECDPIFNLAATSSSNNVEGPFIFTTGGGASGSNAELDYALLGRYGWAILALTWVIVLTGITSMLGLWDAPRASMPSAKAYEKATGYPIQGYYSCLVFMVFIASWVWCITSWVGMKFFRHTKGGLTKSREASTVGT</sequence>
<dbReference type="OrthoDB" id="2157498at2759"/>
<organism evidence="3 4">
    <name type="scientific">Geotrichum candidum</name>
    <name type="common">Oospora lactis</name>
    <name type="synonym">Dipodascus geotrichum</name>
    <dbReference type="NCBI Taxonomy" id="1173061"/>
    <lineage>
        <taxon>Eukaryota</taxon>
        <taxon>Fungi</taxon>
        <taxon>Dikarya</taxon>
        <taxon>Ascomycota</taxon>
        <taxon>Saccharomycotina</taxon>
        <taxon>Dipodascomycetes</taxon>
        <taxon>Dipodascales</taxon>
        <taxon>Dipodascaceae</taxon>
        <taxon>Geotrichum</taxon>
    </lineage>
</organism>
<protein>
    <submittedName>
        <fullName evidence="3">Uncharacterized protein</fullName>
    </submittedName>
</protein>
<feature type="region of interest" description="Disordered" evidence="1">
    <location>
        <begin position="1"/>
        <end position="24"/>
    </location>
</feature>
<dbReference type="EMBL" id="CCBN010000018">
    <property type="protein sequence ID" value="CDO56988.1"/>
    <property type="molecule type" value="Genomic_DNA"/>
</dbReference>
<proteinExistence type="predicted"/>
<name>A0A0J9XHE5_GEOCN</name>
<evidence type="ECO:0000313" key="4">
    <source>
        <dbReference type="Proteomes" id="UP000242525"/>
    </source>
</evidence>
<dbReference type="Proteomes" id="UP000242525">
    <property type="component" value="Unassembled WGS sequence"/>
</dbReference>
<dbReference type="InterPro" id="IPR029164">
    <property type="entry name" value="PIG-Y"/>
</dbReference>
<evidence type="ECO:0000256" key="1">
    <source>
        <dbReference type="SAM" id="MobiDB-lite"/>
    </source>
</evidence>
<accession>A0A0J9XHE5</accession>
<keyword evidence="2" id="KW-0472">Membrane</keyword>
<gene>
    <name evidence="3" type="ORF">BN980_GECA18s00560g</name>
</gene>
<keyword evidence="2" id="KW-0812">Transmembrane</keyword>
<evidence type="ECO:0000256" key="2">
    <source>
        <dbReference type="SAM" id="Phobius"/>
    </source>
</evidence>
<dbReference type="Pfam" id="PF15159">
    <property type="entry name" value="PIG-Y"/>
    <property type="match status" value="1"/>
</dbReference>
<dbReference type="PANTHER" id="PTHR39400:SF1">
    <property type="entry name" value="PIG-P DOMAIN-CONTAINING PROTEIN"/>
    <property type="match status" value="1"/>
</dbReference>
<comment type="caution">
    <text evidence="3">The sequence shown here is derived from an EMBL/GenBank/DDBJ whole genome shotgun (WGS) entry which is preliminary data.</text>
</comment>
<keyword evidence="2" id="KW-1133">Transmembrane helix</keyword>
<dbReference type="AlphaFoldDB" id="A0A0J9XHE5"/>
<feature type="transmembrane region" description="Helical" evidence="2">
    <location>
        <begin position="228"/>
        <end position="249"/>
    </location>
</feature>
<dbReference type="STRING" id="1173061.A0A0J9XHE5"/>
<keyword evidence="4" id="KW-1185">Reference proteome</keyword>
<dbReference type="PANTHER" id="PTHR39400">
    <property type="entry name" value="YALI0E29227P"/>
    <property type="match status" value="1"/>
</dbReference>
<evidence type="ECO:0000313" key="3">
    <source>
        <dbReference type="EMBL" id="CDO56988.1"/>
    </source>
</evidence>
<feature type="transmembrane region" description="Helical" evidence="2">
    <location>
        <begin position="272"/>
        <end position="294"/>
    </location>
</feature>